<accession>A0A6A3WAL8</accession>
<evidence type="ECO:0000256" key="1">
    <source>
        <dbReference type="SAM" id="MobiDB-lite"/>
    </source>
</evidence>
<comment type="caution">
    <text evidence="2">The sequence shown here is derived from an EMBL/GenBank/DDBJ whole genome shotgun (WGS) entry which is preliminary data.</text>
</comment>
<dbReference type="EMBL" id="QXGD01002974">
    <property type="protein sequence ID" value="KAE9182056.1"/>
    <property type="molecule type" value="Genomic_DNA"/>
</dbReference>
<dbReference type="AlphaFoldDB" id="A0A6A3WAL8"/>
<name>A0A6A3WAL8_9STRA</name>
<reference evidence="2 3" key="1">
    <citation type="submission" date="2018-08" db="EMBL/GenBank/DDBJ databases">
        <title>Genomic investigation of the strawberry pathogen Phytophthora fragariae indicates pathogenicity is determined by transcriptional variation in three key races.</title>
        <authorList>
            <person name="Adams T.M."/>
            <person name="Armitage A.D."/>
            <person name="Sobczyk M.K."/>
            <person name="Bates H.J."/>
            <person name="Dunwell J.M."/>
            <person name="Nellist C.F."/>
            <person name="Harrison R.J."/>
        </authorList>
    </citation>
    <scope>NUCLEOTIDE SEQUENCE [LARGE SCALE GENOMIC DNA]</scope>
    <source>
        <strain evidence="2 3">BC-1</strain>
    </source>
</reference>
<evidence type="ECO:0000313" key="3">
    <source>
        <dbReference type="Proteomes" id="UP000440367"/>
    </source>
</evidence>
<gene>
    <name evidence="2" type="ORF">PF002_g27103</name>
</gene>
<feature type="compositionally biased region" description="Acidic residues" evidence="1">
    <location>
        <begin position="55"/>
        <end position="66"/>
    </location>
</feature>
<protein>
    <submittedName>
        <fullName evidence="2">Uncharacterized protein</fullName>
    </submittedName>
</protein>
<sequence length="79" mass="8673">MASEVMQRATYRTSGSDIHRLVGSKRQELWTGLQQRLGATPIFGGVLGNQKGEQVDVDDEDEDGDVVQDRPLSASVDRV</sequence>
<evidence type="ECO:0000313" key="2">
    <source>
        <dbReference type="EMBL" id="KAE9182056.1"/>
    </source>
</evidence>
<feature type="region of interest" description="Disordered" evidence="1">
    <location>
        <begin position="54"/>
        <end position="79"/>
    </location>
</feature>
<organism evidence="2 3">
    <name type="scientific">Phytophthora fragariae</name>
    <dbReference type="NCBI Taxonomy" id="53985"/>
    <lineage>
        <taxon>Eukaryota</taxon>
        <taxon>Sar</taxon>
        <taxon>Stramenopiles</taxon>
        <taxon>Oomycota</taxon>
        <taxon>Peronosporomycetes</taxon>
        <taxon>Peronosporales</taxon>
        <taxon>Peronosporaceae</taxon>
        <taxon>Phytophthora</taxon>
    </lineage>
</organism>
<feature type="non-terminal residue" evidence="2">
    <location>
        <position position="79"/>
    </location>
</feature>
<proteinExistence type="predicted"/>
<dbReference type="Proteomes" id="UP000440367">
    <property type="component" value="Unassembled WGS sequence"/>
</dbReference>